<dbReference type="InterPro" id="IPR045860">
    <property type="entry name" value="Snake_toxin-like_sf"/>
</dbReference>
<protein>
    <recommendedName>
        <fullName evidence="3">UPAR/Ly6 domain-containing protein</fullName>
    </recommendedName>
</protein>
<proteinExistence type="predicted"/>
<name>C3YTU4_BRAFL</name>
<feature type="region of interest" description="Disordered" evidence="1">
    <location>
        <begin position="28"/>
        <end position="113"/>
    </location>
</feature>
<evidence type="ECO:0000256" key="1">
    <source>
        <dbReference type="SAM" id="MobiDB-lite"/>
    </source>
</evidence>
<gene>
    <name evidence="2" type="ORF">BRAFLDRAFT_66714</name>
</gene>
<dbReference type="SUPFAM" id="SSF57302">
    <property type="entry name" value="Snake toxin-like"/>
    <property type="match status" value="1"/>
</dbReference>
<evidence type="ECO:0008006" key="3">
    <source>
        <dbReference type="Google" id="ProtNLM"/>
    </source>
</evidence>
<accession>C3YTU4</accession>
<organism>
    <name type="scientific">Branchiostoma floridae</name>
    <name type="common">Florida lancelet</name>
    <name type="synonym">Amphioxus</name>
    <dbReference type="NCBI Taxonomy" id="7739"/>
    <lineage>
        <taxon>Eukaryota</taxon>
        <taxon>Metazoa</taxon>
        <taxon>Chordata</taxon>
        <taxon>Cephalochordata</taxon>
        <taxon>Leptocardii</taxon>
        <taxon>Amphioxiformes</taxon>
        <taxon>Branchiostomatidae</taxon>
        <taxon>Branchiostoma</taxon>
    </lineage>
</organism>
<dbReference type="InParanoid" id="C3YTU4"/>
<dbReference type="EMBL" id="GG666552">
    <property type="protein sequence ID" value="EEN56221.1"/>
    <property type="molecule type" value="Genomic_DNA"/>
</dbReference>
<reference evidence="2" key="1">
    <citation type="journal article" date="2008" name="Nature">
        <title>The amphioxus genome and the evolution of the chordate karyotype.</title>
        <authorList>
            <consortium name="US DOE Joint Genome Institute (JGI-PGF)"/>
            <person name="Putnam N.H."/>
            <person name="Butts T."/>
            <person name="Ferrier D.E.K."/>
            <person name="Furlong R.F."/>
            <person name="Hellsten U."/>
            <person name="Kawashima T."/>
            <person name="Robinson-Rechavi M."/>
            <person name="Shoguchi E."/>
            <person name="Terry A."/>
            <person name="Yu J.-K."/>
            <person name="Benito-Gutierrez E.L."/>
            <person name="Dubchak I."/>
            <person name="Garcia-Fernandez J."/>
            <person name="Gibson-Brown J.J."/>
            <person name="Grigoriev I.V."/>
            <person name="Horton A.C."/>
            <person name="de Jong P.J."/>
            <person name="Jurka J."/>
            <person name="Kapitonov V.V."/>
            <person name="Kohara Y."/>
            <person name="Kuroki Y."/>
            <person name="Lindquist E."/>
            <person name="Lucas S."/>
            <person name="Osoegawa K."/>
            <person name="Pennacchio L.A."/>
            <person name="Salamov A.A."/>
            <person name="Satou Y."/>
            <person name="Sauka-Spengler T."/>
            <person name="Schmutz J."/>
            <person name="Shin-I T."/>
            <person name="Toyoda A."/>
            <person name="Bronner-Fraser M."/>
            <person name="Fujiyama A."/>
            <person name="Holland L.Z."/>
            <person name="Holland P.W.H."/>
            <person name="Satoh N."/>
            <person name="Rokhsar D.S."/>
        </authorList>
    </citation>
    <scope>NUCLEOTIDE SEQUENCE [LARGE SCALE GENOMIC DNA]</scope>
    <source>
        <strain evidence="2">S238N-H82</strain>
        <tissue evidence="2">Testes</tissue>
    </source>
</reference>
<evidence type="ECO:0000313" key="2">
    <source>
        <dbReference type="EMBL" id="EEN56221.1"/>
    </source>
</evidence>
<dbReference type="AlphaFoldDB" id="C3YTU4"/>
<sequence>MNQESCDVQETLTTRQKVLQYLGKVKGRCRSHPSNRFREGAEVTRATGSERVPKSPEQQVPRGYRSHPSNKFREGAEVTRATGSERVPKSPEQQVPRGCRSHPSNRFREGAEVTRGWRKGRLEIAPTEALTGWSEGGALKCRSCTLVDTRAKCLEKSLTTCSSSQDVCLTTYAKVPFVGKKWSNICARKSTCDAAKAGNPKTCKTSADTFSCVYCCNTDGCVGAASAARVSIVTMATAALAVLLKNAAGF</sequence>